<dbReference type="SUPFAM" id="SSF56059">
    <property type="entry name" value="Glutathione synthetase ATP-binding domain-like"/>
    <property type="match status" value="1"/>
</dbReference>
<protein>
    <recommendedName>
        <fullName evidence="1">Alpha-L-glutamate ligase-related protein ATP-grasp domain-containing protein</fullName>
    </recommendedName>
</protein>
<reference evidence="2 3" key="1">
    <citation type="submission" date="2019-02" db="EMBL/GenBank/DDBJ databases">
        <title>Genome sequences of Aliivibrio finisterrensis strains from farmed Atlantic salmon.</title>
        <authorList>
            <person name="Bowman J.P."/>
        </authorList>
    </citation>
    <scope>NUCLEOTIDE SEQUENCE [LARGE SCALE GENOMIC DNA]</scope>
    <source>
        <strain evidence="2 3">A32</strain>
    </source>
</reference>
<dbReference type="OrthoDB" id="6315394at2"/>
<dbReference type="AlphaFoldDB" id="A0A4Q5KIR7"/>
<proteinExistence type="predicted"/>
<evidence type="ECO:0000313" key="2">
    <source>
        <dbReference type="EMBL" id="RYU46112.1"/>
    </source>
</evidence>
<comment type="caution">
    <text evidence="2">The sequence shown here is derived from an EMBL/GenBank/DDBJ whole genome shotgun (WGS) entry which is preliminary data.</text>
</comment>
<dbReference type="Proteomes" id="UP000293465">
    <property type="component" value="Unassembled WGS sequence"/>
</dbReference>
<sequence length="378" mass="43607">MDFKKLKHLLLDHTRFFYHVILNERMRSNLKRFKNSKNKKSFSKTNSERKELQNYWGCIPTQYYTHDFYLTQNTLDNEEIKKYIPSYYFYKIIVPQYDNVKSVIPIVEHKIKMIQYFKKIGLKHSNVIITKNKNNLVCIDNHHLSKESIEKIISDLTCNRLFIKPALGRGGKGIIIAKKKPDGFYFNQHLINYDYLLSLKGDYVIETEIKQHPYITSIYNHSVNTIRAITVRHDNGKIEFIAATLRMGIGGKEVDNGSLGGIMIGIDLSNGQSLRSYATHSVGTTKYKNHPDSGFDFSTLQIPNWRQIKKDIIDSANKLDLLNLAGWDIAITDSGINIIEVNTLFGIDLTQTSVGGIRDFFLQGDPKNHQNIYNYKGI</sequence>
<evidence type="ECO:0000259" key="1">
    <source>
        <dbReference type="Pfam" id="PF14397"/>
    </source>
</evidence>
<dbReference type="EMBL" id="SEZJ01000008">
    <property type="protein sequence ID" value="RYU46112.1"/>
    <property type="molecule type" value="Genomic_DNA"/>
</dbReference>
<dbReference type="GeneID" id="56275504"/>
<evidence type="ECO:0000313" key="3">
    <source>
        <dbReference type="Proteomes" id="UP000293465"/>
    </source>
</evidence>
<organism evidence="2 3">
    <name type="scientific">Aliivibrio finisterrensis</name>
    <dbReference type="NCBI Taxonomy" id="511998"/>
    <lineage>
        <taxon>Bacteria</taxon>
        <taxon>Pseudomonadati</taxon>
        <taxon>Pseudomonadota</taxon>
        <taxon>Gammaproteobacteria</taxon>
        <taxon>Vibrionales</taxon>
        <taxon>Vibrionaceae</taxon>
        <taxon>Aliivibrio</taxon>
    </lineage>
</organism>
<dbReference type="Pfam" id="PF14397">
    <property type="entry name" value="ATPgrasp_ST"/>
    <property type="match status" value="1"/>
</dbReference>
<name>A0A4Q5KIR7_9GAMM</name>
<dbReference type="RefSeq" id="WP_130087393.1">
    <property type="nucleotide sequence ID" value="NZ_SEZJ01000008.1"/>
</dbReference>
<gene>
    <name evidence="2" type="ORF">ERW49_10610</name>
</gene>
<feature type="domain" description="Alpha-L-glutamate ligase-related protein ATP-grasp" evidence="1">
    <location>
        <begin position="99"/>
        <end position="352"/>
    </location>
</feature>
<dbReference type="InterPro" id="IPR039523">
    <property type="entry name" value="RimK-rel_E_lig_ATP-grasp"/>
</dbReference>
<accession>A0A4Q5KIR7</accession>